<reference evidence="2" key="1">
    <citation type="submission" date="2013-12" db="EMBL/GenBank/DDBJ databases">
        <authorList>
            <person name="Aslett M."/>
        </authorList>
    </citation>
    <scope>NUCLEOTIDE SEQUENCE [LARGE SCALE GENOMIC DNA]</scope>
    <source>
        <strain evidence="2">Lindley</strain>
    </source>
</reference>
<dbReference type="WBParaSite" id="GPLIN_001632300">
    <property type="protein sequence ID" value="GPLIN_001632300"/>
    <property type="gene ID" value="GPLIN_001632300"/>
</dbReference>
<evidence type="ECO:0000256" key="1">
    <source>
        <dbReference type="SAM" id="MobiDB-lite"/>
    </source>
</evidence>
<evidence type="ECO:0000313" key="2">
    <source>
        <dbReference type="Proteomes" id="UP000050741"/>
    </source>
</evidence>
<accession>A0A183CTW5</accession>
<proteinExistence type="predicted"/>
<dbReference type="Proteomes" id="UP000050741">
    <property type="component" value="Unassembled WGS sequence"/>
</dbReference>
<reference evidence="3" key="3">
    <citation type="submission" date="2016-06" db="UniProtKB">
        <authorList>
            <consortium name="WormBaseParasite"/>
        </authorList>
    </citation>
    <scope>IDENTIFICATION</scope>
</reference>
<feature type="compositionally biased region" description="Polar residues" evidence="1">
    <location>
        <begin position="32"/>
        <end position="42"/>
    </location>
</feature>
<sequence length="83" mass="8806">MTPLKNGVIGVIGVSVMTSSSDARESRRDPNPNLTIQTQNTHHYTTTSYNKCFKIGDGVEVGEAGVGNVGDDPIFGLGVEEQP</sequence>
<name>A0A183CTW5_GLOPA</name>
<protein>
    <submittedName>
        <fullName evidence="3">Peptidase S1 domain-containing protein</fullName>
    </submittedName>
</protein>
<reference evidence="2" key="2">
    <citation type="submission" date="2014-05" db="EMBL/GenBank/DDBJ databases">
        <title>The genome and life-stage specific transcriptomes of Globodera pallida elucidate key aspects of plant parasitism by a cyst nematode.</title>
        <authorList>
            <person name="Cotton J.A."/>
            <person name="Lilley C.J."/>
            <person name="Jones L.M."/>
            <person name="Kikuchi T."/>
            <person name="Reid A.J."/>
            <person name="Thorpe P."/>
            <person name="Tsai I.J."/>
            <person name="Beasley H."/>
            <person name="Blok V."/>
            <person name="Cock P.J.A."/>
            <person name="Van den Akker S.E."/>
            <person name="Holroyd N."/>
            <person name="Hunt M."/>
            <person name="Mantelin S."/>
            <person name="Naghra H."/>
            <person name="Pain A."/>
            <person name="Palomares-Rius J.E."/>
            <person name="Zarowiecki M."/>
            <person name="Berriman M."/>
            <person name="Jones J.T."/>
            <person name="Urwin P.E."/>
        </authorList>
    </citation>
    <scope>NUCLEOTIDE SEQUENCE [LARGE SCALE GENOMIC DNA]</scope>
    <source>
        <strain evidence="2">Lindley</strain>
    </source>
</reference>
<keyword evidence="2" id="KW-1185">Reference proteome</keyword>
<evidence type="ECO:0000313" key="3">
    <source>
        <dbReference type="WBParaSite" id="GPLIN_001632300"/>
    </source>
</evidence>
<feature type="region of interest" description="Disordered" evidence="1">
    <location>
        <begin position="18"/>
        <end position="42"/>
    </location>
</feature>
<dbReference type="AlphaFoldDB" id="A0A183CTW5"/>
<organism evidence="2 3">
    <name type="scientific">Globodera pallida</name>
    <name type="common">Potato cyst nematode worm</name>
    <name type="synonym">Heterodera pallida</name>
    <dbReference type="NCBI Taxonomy" id="36090"/>
    <lineage>
        <taxon>Eukaryota</taxon>
        <taxon>Metazoa</taxon>
        <taxon>Ecdysozoa</taxon>
        <taxon>Nematoda</taxon>
        <taxon>Chromadorea</taxon>
        <taxon>Rhabditida</taxon>
        <taxon>Tylenchina</taxon>
        <taxon>Tylenchomorpha</taxon>
        <taxon>Tylenchoidea</taxon>
        <taxon>Heteroderidae</taxon>
        <taxon>Heteroderinae</taxon>
        <taxon>Globodera</taxon>
    </lineage>
</organism>